<feature type="transmembrane region" description="Helical" evidence="1">
    <location>
        <begin position="124"/>
        <end position="140"/>
    </location>
</feature>
<dbReference type="AlphaFoldDB" id="A0A0J1H9K0"/>
<organism evidence="3 4">
    <name type="scientific">Photobacterium ganghwense</name>
    <dbReference type="NCBI Taxonomy" id="320778"/>
    <lineage>
        <taxon>Bacteria</taxon>
        <taxon>Pseudomonadati</taxon>
        <taxon>Pseudomonadota</taxon>
        <taxon>Gammaproteobacteria</taxon>
        <taxon>Vibrionales</taxon>
        <taxon>Vibrionaceae</taxon>
        <taxon>Photobacterium</taxon>
    </lineage>
</organism>
<dbReference type="PATRIC" id="fig|320778.3.peg.3572"/>
<feature type="transmembrane region" description="Helical" evidence="1">
    <location>
        <begin position="77"/>
        <end position="94"/>
    </location>
</feature>
<accession>A0A0J1H9K0</accession>
<proteinExistence type="predicted"/>
<evidence type="ECO:0000313" key="4">
    <source>
        <dbReference type="Proteomes" id="UP000035909"/>
    </source>
</evidence>
<feature type="transmembrane region" description="Helical" evidence="1">
    <location>
        <begin position="37"/>
        <end position="56"/>
    </location>
</feature>
<dbReference type="InterPro" id="IPR037185">
    <property type="entry name" value="EmrE-like"/>
</dbReference>
<feature type="domain" description="EamA" evidence="2">
    <location>
        <begin position="146"/>
        <end position="270"/>
    </location>
</feature>
<feature type="transmembrane region" description="Helical" evidence="1">
    <location>
        <begin position="177"/>
        <end position="197"/>
    </location>
</feature>
<dbReference type="SUPFAM" id="SSF103481">
    <property type="entry name" value="Multidrug resistance efflux transporter EmrE"/>
    <property type="match status" value="2"/>
</dbReference>
<feature type="domain" description="EamA" evidence="2">
    <location>
        <begin position="9"/>
        <end position="139"/>
    </location>
</feature>
<reference evidence="3 4" key="1">
    <citation type="submission" date="2015-05" db="EMBL/GenBank/DDBJ databases">
        <title>Photobacterium galathea sp. nov.</title>
        <authorList>
            <person name="Machado H."/>
            <person name="Gram L."/>
        </authorList>
    </citation>
    <scope>NUCLEOTIDE SEQUENCE [LARGE SCALE GENOMIC DNA]</scope>
    <source>
        <strain evidence="3 4">DSM 22954</strain>
    </source>
</reference>
<dbReference type="OrthoDB" id="148351at2"/>
<dbReference type="InterPro" id="IPR000620">
    <property type="entry name" value="EamA_dom"/>
</dbReference>
<dbReference type="RefSeq" id="WP_047886249.1">
    <property type="nucleotide sequence ID" value="NZ_LDOU01000015.1"/>
</dbReference>
<evidence type="ECO:0000259" key="2">
    <source>
        <dbReference type="Pfam" id="PF00892"/>
    </source>
</evidence>
<dbReference type="STRING" id="320778.ABT57_16420"/>
<comment type="caution">
    <text evidence="3">The sequence shown here is derived from an EMBL/GenBank/DDBJ whole genome shotgun (WGS) entry which is preliminary data.</text>
</comment>
<dbReference type="GO" id="GO:0016020">
    <property type="term" value="C:membrane"/>
    <property type="evidence" value="ECO:0007669"/>
    <property type="project" value="InterPro"/>
</dbReference>
<protein>
    <submittedName>
        <fullName evidence="3">Multidrug transporter</fullName>
    </submittedName>
</protein>
<feature type="transmembrane region" description="Helical" evidence="1">
    <location>
        <begin position="146"/>
        <end position="165"/>
    </location>
</feature>
<dbReference type="Pfam" id="PF00892">
    <property type="entry name" value="EamA"/>
    <property type="match status" value="2"/>
</dbReference>
<feature type="transmembrane region" description="Helical" evidence="1">
    <location>
        <begin position="203"/>
        <end position="226"/>
    </location>
</feature>
<keyword evidence="1" id="KW-0812">Transmembrane</keyword>
<evidence type="ECO:0000313" key="3">
    <source>
        <dbReference type="EMBL" id="KLV08361.1"/>
    </source>
</evidence>
<sequence length="297" mass="32661">MPFSVTNVAILLLIIGNFATSLSDVAVKLLNGEISTFQYIFIRQLFSALVICPLWLKQSKQQRKLYSPKLHIFRAHLIVIGSGCMVVAITHLTLATANAVFYAAPLVMLPLSILLLSEKPTIQRSASTLLGFIGVIVVLRPSEFQWAAIFAIATTLTLALFNITARKLPEQQTVVSTLFWTSLLSLPVSASLAFFYWTPISTIHLLLILASAALVLTYNGLVVAAYQRAPASSIAVAENSGLVFVTLFGVIWFDEVPDILTLLGIFMIILPLLPWKTLLKLRLCSNQSSERQKSITE</sequence>
<feature type="transmembrane region" description="Helical" evidence="1">
    <location>
        <begin position="100"/>
        <end position="117"/>
    </location>
</feature>
<name>A0A0J1H9K0_9GAMM</name>
<evidence type="ECO:0000256" key="1">
    <source>
        <dbReference type="SAM" id="Phobius"/>
    </source>
</evidence>
<keyword evidence="1" id="KW-0472">Membrane</keyword>
<dbReference type="Proteomes" id="UP000035909">
    <property type="component" value="Unassembled WGS sequence"/>
</dbReference>
<gene>
    <name evidence="3" type="ORF">ABT57_16420</name>
</gene>
<dbReference type="EMBL" id="LDOU01000015">
    <property type="protein sequence ID" value="KLV08361.1"/>
    <property type="molecule type" value="Genomic_DNA"/>
</dbReference>
<keyword evidence="4" id="KW-1185">Reference proteome</keyword>
<feature type="transmembrane region" description="Helical" evidence="1">
    <location>
        <begin position="259"/>
        <end position="279"/>
    </location>
</feature>
<dbReference type="PANTHER" id="PTHR22911">
    <property type="entry name" value="ACYL-MALONYL CONDENSING ENZYME-RELATED"/>
    <property type="match status" value="1"/>
</dbReference>
<keyword evidence="1" id="KW-1133">Transmembrane helix</keyword>
<dbReference type="PANTHER" id="PTHR22911:SF103">
    <property type="entry name" value="BLR2811 PROTEIN"/>
    <property type="match status" value="1"/>
</dbReference>
<feature type="transmembrane region" description="Helical" evidence="1">
    <location>
        <begin position="233"/>
        <end position="253"/>
    </location>
</feature>